<gene>
    <name evidence="1" type="ORF">DM02DRAFT_63570</name>
</gene>
<accession>A0A2V1DIG1</accession>
<evidence type="ECO:0000313" key="1">
    <source>
        <dbReference type="EMBL" id="PVH97910.1"/>
    </source>
</evidence>
<organism evidence="1 2">
    <name type="scientific">Periconia macrospinosa</name>
    <dbReference type="NCBI Taxonomy" id="97972"/>
    <lineage>
        <taxon>Eukaryota</taxon>
        <taxon>Fungi</taxon>
        <taxon>Dikarya</taxon>
        <taxon>Ascomycota</taxon>
        <taxon>Pezizomycotina</taxon>
        <taxon>Dothideomycetes</taxon>
        <taxon>Pleosporomycetidae</taxon>
        <taxon>Pleosporales</taxon>
        <taxon>Massarineae</taxon>
        <taxon>Periconiaceae</taxon>
        <taxon>Periconia</taxon>
    </lineage>
</organism>
<sequence>MDERASIRVARDRLAMLAEICNNPSRALAMPTSKRLQKPESTKGNNIIDLNEFPFPVQSSAASLTSDGYCVAQTAPRRSRLHMASPAVQEQKESKIHTIYFRENAYTALQSSISTPDSDLWILPDMWELESESPPTSPQQEPCKKSAEWAPIVERAVRSNQERLKSRLEGDGWDFVNGRYGEDIAALKGGENEEKVDEEFDVVVLPLVQAV</sequence>
<keyword evidence="2" id="KW-1185">Reference proteome</keyword>
<dbReference type="EMBL" id="KZ805425">
    <property type="protein sequence ID" value="PVH97910.1"/>
    <property type="molecule type" value="Genomic_DNA"/>
</dbReference>
<dbReference type="Proteomes" id="UP000244855">
    <property type="component" value="Unassembled WGS sequence"/>
</dbReference>
<proteinExistence type="predicted"/>
<dbReference type="AlphaFoldDB" id="A0A2V1DIG1"/>
<dbReference type="OrthoDB" id="3763456at2759"/>
<evidence type="ECO:0000313" key="2">
    <source>
        <dbReference type="Proteomes" id="UP000244855"/>
    </source>
</evidence>
<protein>
    <submittedName>
        <fullName evidence="1">Uncharacterized protein</fullName>
    </submittedName>
</protein>
<reference evidence="1 2" key="1">
    <citation type="journal article" date="2018" name="Sci. Rep.">
        <title>Comparative genomics provides insights into the lifestyle and reveals functional heterogeneity of dark septate endophytic fungi.</title>
        <authorList>
            <person name="Knapp D.G."/>
            <person name="Nemeth J.B."/>
            <person name="Barry K."/>
            <person name="Hainaut M."/>
            <person name="Henrissat B."/>
            <person name="Johnson J."/>
            <person name="Kuo A."/>
            <person name="Lim J.H.P."/>
            <person name="Lipzen A."/>
            <person name="Nolan M."/>
            <person name="Ohm R.A."/>
            <person name="Tamas L."/>
            <person name="Grigoriev I.V."/>
            <person name="Spatafora J.W."/>
            <person name="Nagy L.G."/>
            <person name="Kovacs G.M."/>
        </authorList>
    </citation>
    <scope>NUCLEOTIDE SEQUENCE [LARGE SCALE GENOMIC DNA]</scope>
    <source>
        <strain evidence="1 2">DSE2036</strain>
    </source>
</reference>
<name>A0A2V1DIG1_9PLEO</name>